<dbReference type="InterPro" id="IPR002078">
    <property type="entry name" value="Sigma_54_int"/>
</dbReference>
<dbReference type="InterPro" id="IPR003593">
    <property type="entry name" value="AAA+_ATPase"/>
</dbReference>
<dbReference type="InterPro" id="IPR009057">
    <property type="entry name" value="Homeodomain-like_sf"/>
</dbReference>
<dbReference type="GO" id="GO:0006355">
    <property type="term" value="P:regulation of DNA-templated transcription"/>
    <property type="evidence" value="ECO:0007669"/>
    <property type="project" value="InterPro"/>
</dbReference>
<dbReference type="EMBL" id="LHUR01000031">
    <property type="protein sequence ID" value="KOA18926.1"/>
    <property type="molecule type" value="Genomic_DNA"/>
</dbReference>
<evidence type="ECO:0000259" key="5">
    <source>
        <dbReference type="PROSITE" id="PS50045"/>
    </source>
</evidence>
<keyword evidence="7" id="KW-1185">Reference proteome</keyword>
<dbReference type="CDD" id="cd00009">
    <property type="entry name" value="AAA"/>
    <property type="match status" value="1"/>
</dbReference>
<dbReference type="InterPro" id="IPR025662">
    <property type="entry name" value="Sigma_54_int_dom_ATP-bd_1"/>
</dbReference>
<dbReference type="Pfam" id="PF25601">
    <property type="entry name" value="AAA_lid_14"/>
    <property type="match status" value="1"/>
</dbReference>
<evidence type="ECO:0000256" key="1">
    <source>
        <dbReference type="ARBA" id="ARBA00022741"/>
    </source>
</evidence>
<proteinExistence type="predicted"/>
<dbReference type="InterPro" id="IPR000644">
    <property type="entry name" value="CBS_dom"/>
</dbReference>
<dbReference type="Pfam" id="PF00571">
    <property type="entry name" value="CBS"/>
    <property type="match status" value="1"/>
</dbReference>
<evidence type="ECO:0000256" key="3">
    <source>
        <dbReference type="ARBA" id="ARBA00023015"/>
    </source>
</evidence>
<gene>
    <name evidence="6" type="primary">acoR_2</name>
    <name evidence="6" type="ORF">CLHOM_26660</name>
</gene>
<dbReference type="PRINTS" id="PR01590">
    <property type="entry name" value="HTHFIS"/>
</dbReference>
<dbReference type="InterPro" id="IPR027417">
    <property type="entry name" value="P-loop_NTPase"/>
</dbReference>
<dbReference type="Gene3D" id="1.10.10.60">
    <property type="entry name" value="Homeodomain-like"/>
    <property type="match status" value="1"/>
</dbReference>
<dbReference type="GO" id="GO:0043565">
    <property type="term" value="F:sequence-specific DNA binding"/>
    <property type="evidence" value="ECO:0007669"/>
    <property type="project" value="InterPro"/>
</dbReference>
<dbReference type="FunFam" id="3.40.50.300:FF:000006">
    <property type="entry name" value="DNA-binding transcriptional regulator NtrC"/>
    <property type="match status" value="1"/>
</dbReference>
<dbReference type="SUPFAM" id="SSF46689">
    <property type="entry name" value="Homeodomain-like"/>
    <property type="match status" value="1"/>
</dbReference>
<comment type="caution">
    <text evidence="6">The sequence shown here is derived from an EMBL/GenBank/DDBJ whole genome shotgun (WGS) entry which is preliminary data.</text>
</comment>
<evidence type="ECO:0000313" key="6">
    <source>
        <dbReference type="EMBL" id="KOA18926.1"/>
    </source>
</evidence>
<accession>A0A0L6Z7H9</accession>
<dbReference type="PANTHER" id="PTHR32071:SF57">
    <property type="entry name" value="C4-DICARBOXYLATE TRANSPORT TRANSCRIPTIONAL REGULATORY PROTEIN DCTD"/>
    <property type="match status" value="1"/>
</dbReference>
<dbReference type="PROSITE" id="PS00675">
    <property type="entry name" value="SIGMA54_INTERACT_1"/>
    <property type="match status" value="1"/>
</dbReference>
<dbReference type="PROSITE" id="PS50045">
    <property type="entry name" value="SIGMA54_INTERACT_4"/>
    <property type="match status" value="1"/>
</dbReference>
<dbReference type="InterPro" id="IPR058031">
    <property type="entry name" value="AAA_lid_NorR"/>
</dbReference>
<dbReference type="InterPro" id="IPR002197">
    <property type="entry name" value="HTH_Fis"/>
</dbReference>
<dbReference type="RefSeq" id="WP_052222150.1">
    <property type="nucleotide sequence ID" value="NZ_LHUR01000031.1"/>
</dbReference>
<reference evidence="7" key="1">
    <citation type="submission" date="2015-08" db="EMBL/GenBank/DDBJ databases">
        <title>Genome sequence of the strict anaerobe Clostridium homopropionicum LuHBu1 (DSM 5847T).</title>
        <authorList>
            <person name="Poehlein A."/>
            <person name="Beck M."/>
            <person name="Schiel-Bengelsdorf B."/>
            <person name="Bengelsdorf F.R."/>
            <person name="Daniel R."/>
            <person name="Duerre P."/>
        </authorList>
    </citation>
    <scope>NUCLEOTIDE SEQUENCE [LARGE SCALE GENOMIC DNA]</scope>
    <source>
        <strain evidence="7">DSM 5847</strain>
    </source>
</reference>
<dbReference type="InterPro" id="IPR025943">
    <property type="entry name" value="Sigma_54_int_dom_ATP-bd_2"/>
</dbReference>
<dbReference type="PROSITE" id="PS00676">
    <property type="entry name" value="SIGMA54_INTERACT_2"/>
    <property type="match status" value="1"/>
</dbReference>
<dbReference type="SUPFAM" id="SSF54631">
    <property type="entry name" value="CBS-domain pair"/>
    <property type="match status" value="1"/>
</dbReference>
<evidence type="ECO:0000256" key="4">
    <source>
        <dbReference type="ARBA" id="ARBA00023163"/>
    </source>
</evidence>
<evidence type="ECO:0000256" key="2">
    <source>
        <dbReference type="ARBA" id="ARBA00022840"/>
    </source>
</evidence>
<dbReference type="Pfam" id="PF00158">
    <property type="entry name" value="Sigma54_activat"/>
    <property type="match status" value="1"/>
</dbReference>
<organism evidence="6 7">
    <name type="scientific">Clostridium homopropionicum DSM 5847</name>
    <dbReference type="NCBI Taxonomy" id="1121318"/>
    <lineage>
        <taxon>Bacteria</taxon>
        <taxon>Bacillati</taxon>
        <taxon>Bacillota</taxon>
        <taxon>Clostridia</taxon>
        <taxon>Eubacteriales</taxon>
        <taxon>Clostridiaceae</taxon>
        <taxon>Clostridium</taxon>
    </lineage>
</organism>
<name>A0A0L6Z7H9_9CLOT</name>
<dbReference type="Pfam" id="PF02954">
    <property type="entry name" value="HTH_8"/>
    <property type="match status" value="1"/>
</dbReference>
<dbReference type="Gene3D" id="3.10.580.10">
    <property type="entry name" value="CBS-domain"/>
    <property type="match status" value="1"/>
</dbReference>
<sequence length="450" mass="50479">MKIKQIMHTSFEVCSLGDAVITVVKKMTDNNRTFIAALDLAGKYIGIIDPRALVRCLAEGDNCTIEGLVIRIEAIEENSDIRDIKKIRSDAYVLPVINSNKNVVGFLNLRTIINNLDIDSERMLPASGKNNSKYVTKYNIDNILGESKQIILLKKRILAAAKTNATVLIMGETGTGKELVAHSITALSSRRHQPFVRINCAAIPSNLLESELFGYEEGAFTGALKGGSKGKFLQANNGTIFLDEIGDMPLELQAKILRVLQEREIERIGGSYPIPIDVRIIAATHANLFELVKQNKFRQDLFFRLHVIPITVPPLRERKEDIPILIEPIIEELAGEMGKEIPSVEPSFIKALMDYNWLGNVRELLNVLQMVISFSEGSLTDKDLREYFILNQVDTKINVDKDDLKSLTDEVEKDRIIKAMKNYGGNKIKVADALGISRSNLYYKMKKYNL</sequence>
<dbReference type="InterPro" id="IPR046342">
    <property type="entry name" value="CBS_dom_sf"/>
</dbReference>
<keyword evidence="2" id="KW-0067">ATP-binding</keyword>
<dbReference type="AlphaFoldDB" id="A0A0L6Z7H9"/>
<dbReference type="Gene3D" id="1.10.8.60">
    <property type="match status" value="1"/>
</dbReference>
<dbReference type="Proteomes" id="UP000037043">
    <property type="component" value="Unassembled WGS sequence"/>
</dbReference>
<protein>
    <submittedName>
        <fullName evidence="6">Acetoin dehydrogenase operon transcriptional activator AcoR</fullName>
    </submittedName>
</protein>
<dbReference type="PATRIC" id="fig|1121318.3.peg.2679"/>
<dbReference type="STRING" id="36844.SAMN04488501_10989"/>
<dbReference type="GO" id="GO:0005524">
    <property type="term" value="F:ATP binding"/>
    <property type="evidence" value="ECO:0007669"/>
    <property type="project" value="UniProtKB-KW"/>
</dbReference>
<keyword evidence="4" id="KW-0804">Transcription</keyword>
<keyword evidence="1" id="KW-0547">Nucleotide-binding</keyword>
<evidence type="ECO:0000313" key="7">
    <source>
        <dbReference type="Proteomes" id="UP000037043"/>
    </source>
</evidence>
<feature type="domain" description="Sigma-54 factor interaction" evidence="5">
    <location>
        <begin position="143"/>
        <end position="373"/>
    </location>
</feature>
<keyword evidence="3" id="KW-0805">Transcription regulation</keyword>
<dbReference type="PANTHER" id="PTHR32071">
    <property type="entry name" value="TRANSCRIPTIONAL REGULATORY PROTEIN"/>
    <property type="match status" value="1"/>
</dbReference>
<dbReference type="Gene3D" id="3.40.50.300">
    <property type="entry name" value="P-loop containing nucleotide triphosphate hydrolases"/>
    <property type="match status" value="1"/>
</dbReference>
<dbReference type="SUPFAM" id="SSF52540">
    <property type="entry name" value="P-loop containing nucleoside triphosphate hydrolases"/>
    <property type="match status" value="1"/>
</dbReference>
<dbReference type="SMART" id="SM00382">
    <property type="entry name" value="AAA"/>
    <property type="match status" value="1"/>
</dbReference>